<feature type="signal peptide" evidence="1">
    <location>
        <begin position="1"/>
        <end position="21"/>
    </location>
</feature>
<evidence type="ECO:0000313" key="4">
    <source>
        <dbReference type="Proteomes" id="UP000182409"/>
    </source>
</evidence>
<dbReference type="EMBL" id="FNSD01000001">
    <property type="protein sequence ID" value="SEB51261.1"/>
    <property type="molecule type" value="Genomic_DNA"/>
</dbReference>
<protein>
    <submittedName>
        <fullName evidence="3">Disulphide bond corrector protein DsbC</fullName>
    </submittedName>
</protein>
<evidence type="ECO:0000313" key="3">
    <source>
        <dbReference type="EMBL" id="SEB51261.1"/>
    </source>
</evidence>
<organism evidence="3 4">
    <name type="scientific">Terriglobus roseus</name>
    <dbReference type="NCBI Taxonomy" id="392734"/>
    <lineage>
        <taxon>Bacteria</taxon>
        <taxon>Pseudomonadati</taxon>
        <taxon>Acidobacteriota</taxon>
        <taxon>Terriglobia</taxon>
        <taxon>Terriglobales</taxon>
        <taxon>Acidobacteriaceae</taxon>
        <taxon>Terriglobus</taxon>
    </lineage>
</organism>
<dbReference type="InterPro" id="IPR028250">
    <property type="entry name" value="DsbDN"/>
</dbReference>
<dbReference type="Proteomes" id="UP000182409">
    <property type="component" value="Unassembled WGS sequence"/>
</dbReference>
<feature type="domain" description="Thiol:disulfide interchange protein DsbD N-terminal" evidence="2">
    <location>
        <begin position="38"/>
        <end position="148"/>
    </location>
</feature>
<proteinExistence type="predicted"/>
<dbReference type="Gene3D" id="2.60.40.1250">
    <property type="entry name" value="Thiol:disulfide interchange protein DsbD, N-terminal domain"/>
    <property type="match status" value="1"/>
</dbReference>
<gene>
    <name evidence="3" type="ORF">SAMN05443244_0892</name>
</gene>
<name>A0A1H4JY94_9BACT</name>
<dbReference type="Pfam" id="PF11412">
    <property type="entry name" value="DsbD_N"/>
    <property type="match status" value="1"/>
</dbReference>
<dbReference type="AlphaFoldDB" id="A0A1H4JY94"/>
<evidence type="ECO:0000259" key="2">
    <source>
        <dbReference type="Pfam" id="PF11412"/>
    </source>
</evidence>
<accession>A0A1H4JY94</accession>
<sequence>MSKIVSAITASLLFCSAAAMSGQRPSEIVKWDASVAHSSAYSASVALHATIQDGWHVYALSQPPGGPTPLKISIPAGAPYALQSPVAEGKVTKHEDANFKMETLYYLNAVSFTLAVKKDGAATPETIPVDVRFQACSDRLCLPPYTAHLTAESKRK</sequence>
<dbReference type="InterPro" id="IPR036929">
    <property type="entry name" value="DsbDN_sf"/>
</dbReference>
<feature type="chain" id="PRO_5010216424" evidence="1">
    <location>
        <begin position="22"/>
        <end position="156"/>
    </location>
</feature>
<keyword evidence="1" id="KW-0732">Signal</keyword>
<dbReference type="OrthoDB" id="7595708at2"/>
<evidence type="ECO:0000256" key="1">
    <source>
        <dbReference type="SAM" id="SignalP"/>
    </source>
</evidence>
<dbReference type="RefSeq" id="WP_083350326.1">
    <property type="nucleotide sequence ID" value="NZ_FNSD01000001.1"/>
</dbReference>
<reference evidence="3 4" key="1">
    <citation type="submission" date="2016-10" db="EMBL/GenBank/DDBJ databases">
        <authorList>
            <person name="de Groot N.N."/>
        </authorList>
    </citation>
    <scope>NUCLEOTIDE SEQUENCE [LARGE SCALE GENOMIC DNA]</scope>
    <source>
        <strain evidence="3 4">AB35.6</strain>
    </source>
</reference>